<keyword evidence="4" id="KW-0378">Hydrolase</keyword>
<protein>
    <recommendedName>
        <fullName evidence="9">Serine carboxypeptidase</fullName>
    </recommendedName>
</protein>
<dbReference type="GO" id="GO:0006508">
    <property type="term" value="P:proteolysis"/>
    <property type="evidence" value="ECO:0007669"/>
    <property type="project" value="UniProtKB-KW"/>
</dbReference>
<dbReference type="GO" id="GO:0004185">
    <property type="term" value="F:serine-type carboxypeptidase activity"/>
    <property type="evidence" value="ECO:0007669"/>
    <property type="project" value="InterPro"/>
</dbReference>
<keyword evidence="8" id="KW-1185">Reference proteome</keyword>
<keyword evidence="5" id="KW-0325">Glycoprotein</keyword>
<sequence length="461" mass="51879">MKLALLTFGLLLALCQNFQEAPAAAIEATMDLILTPFIKSGDLDKARSTAEDSFDASKLKTTNPVKSYSGYFTVDEKFNSNLFFWFFPAQENPEKAPVILYVNESPGTSCMAGVFLDNGPFSVNENNELVDRNSTWTKTNSMLYIDAPVGSGFSYSSNEEGYAKNTDDEAQEVYEALVQFFTVFKEFQPNDFYMAGIAYAGAFIPSIGYKIDKANADAPVKINLKGFLVDSPLLDISKQTAFVSGHYFALGLIDDEQRQELARIETDFSEAVARGDYLTALSVVSALYSPLDSYLGRYTGFRDLANALTTSRPVEFDNFEKFIDTKEVHNYLHVGLHQFIQNNFKTFSFFIKDFLTQHIDHLQELLDKNYKVLFMTSQFNIAVAPQGVMSIVNSLKWKGADDYAKAPRKIWKFKDDVAGYVKQSGNFIFVLMRNAGSHSFHDQPEWSVDLVQRFTQGKGFD</sequence>
<dbReference type="InterPro" id="IPR001563">
    <property type="entry name" value="Peptidase_S10"/>
</dbReference>
<gene>
    <name evidence="7" type="ORF">AFUS01_LOCUS34849</name>
</gene>
<dbReference type="OrthoDB" id="735686at2759"/>
<name>A0A8J2LLZ6_9HEXA</name>
<reference evidence="7" key="1">
    <citation type="submission" date="2021-06" db="EMBL/GenBank/DDBJ databases">
        <authorList>
            <person name="Hodson N. C."/>
            <person name="Mongue J. A."/>
            <person name="Jaron S. K."/>
        </authorList>
    </citation>
    <scope>NUCLEOTIDE SEQUENCE</scope>
</reference>
<dbReference type="PANTHER" id="PTHR11802">
    <property type="entry name" value="SERINE PROTEASE FAMILY S10 SERINE CARBOXYPEPTIDASE"/>
    <property type="match status" value="1"/>
</dbReference>
<dbReference type="Pfam" id="PF00450">
    <property type="entry name" value="Peptidase_S10"/>
    <property type="match status" value="1"/>
</dbReference>
<feature type="chain" id="PRO_5035164892" description="Serine carboxypeptidase" evidence="6">
    <location>
        <begin position="24"/>
        <end position="461"/>
    </location>
</feature>
<feature type="signal peptide" evidence="6">
    <location>
        <begin position="1"/>
        <end position="23"/>
    </location>
</feature>
<dbReference type="EMBL" id="CAJVCH010533687">
    <property type="protein sequence ID" value="CAG7824705.1"/>
    <property type="molecule type" value="Genomic_DNA"/>
</dbReference>
<evidence type="ECO:0008006" key="9">
    <source>
        <dbReference type="Google" id="ProtNLM"/>
    </source>
</evidence>
<evidence type="ECO:0000256" key="5">
    <source>
        <dbReference type="ARBA" id="ARBA00023180"/>
    </source>
</evidence>
<keyword evidence="1" id="KW-0121">Carboxypeptidase</keyword>
<keyword evidence="2" id="KW-0645">Protease</keyword>
<dbReference type="Proteomes" id="UP000708208">
    <property type="component" value="Unassembled WGS sequence"/>
</dbReference>
<evidence type="ECO:0000256" key="4">
    <source>
        <dbReference type="ARBA" id="ARBA00022801"/>
    </source>
</evidence>
<evidence type="ECO:0000256" key="3">
    <source>
        <dbReference type="ARBA" id="ARBA00022729"/>
    </source>
</evidence>
<organism evidence="7 8">
    <name type="scientific">Allacma fusca</name>
    <dbReference type="NCBI Taxonomy" id="39272"/>
    <lineage>
        <taxon>Eukaryota</taxon>
        <taxon>Metazoa</taxon>
        <taxon>Ecdysozoa</taxon>
        <taxon>Arthropoda</taxon>
        <taxon>Hexapoda</taxon>
        <taxon>Collembola</taxon>
        <taxon>Symphypleona</taxon>
        <taxon>Sminthuridae</taxon>
        <taxon>Allacma</taxon>
    </lineage>
</organism>
<evidence type="ECO:0000313" key="7">
    <source>
        <dbReference type="EMBL" id="CAG7824705.1"/>
    </source>
</evidence>
<keyword evidence="3 6" id="KW-0732">Signal</keyword>
<proteinExistence type="predicted"/>
<evidence type="ECO:0000256" key="2">
    <source>
        <dbReference type="ARBA" id="ARBA00022670"/>
    </source>
</evidence>
<evidence type="ECO:0000256" key="1">
    <source>
        <dbReference type="ARBA" id="ARBA00022645"/>
    </source>
</evidence>
<comment type="caution">
    <text evidence="7">The sequence shown here is derived from an EMBL/GenBank/DDBJ whole genome shotgun (WGS) entry which is preliminary data.</text>
</comment>
<evidence type="ECO:0000256" key="6">
    <source>
        <dbReference type="SAM" id="SignalP"/>
    </source>
</evidence>
<dbReference type="PANTHER" id="PTHR11802:SF472">
    <property type="entry name" value="SERINE CARBOXYPEPTIDASE CPVL-RELATED"/>
    <property type="match status" value="1"/>
</dbReference>
<dbReference type="AlphaFoldDB" id="A0A8J2LLZ6"/>
<accession>A0A8J2LLZ6</accession>
<evidence type="ECO:0000313" key="8">
    <source>
        <dbReference type="Proteomes" id="UP000708208"/>
    </source>
</evidence>